<gene>
    <name evidence="2" type="primary">nylB</name>
    <name evidence="2" type="ORF">AW06_001017</name>
</gene>
<dbReference type="Gene3D" id="3.40.710.10">
    <property type="entry name" value="DD-peptidase/beta-lactamase superfamily"/>
    <property type="match status" value="1"/>
</dbReference>
<dbReference type="AlphaFoldDB" id="A0A080MKD1"/>
<keyword evidence="2" id="KW-0378">Hydrolase</keyword>
<protein>
    <submittedName>
        <fullName evidence="2">6-aminohexanoate-dimer hydrolase</fullName>
        <ecNumber evidence="2">3.5.1.46</ecNumber>
    </submittedName>
</protein>
<dbReference type="PANTHER" id="PTHR43283:SF7">
    <property type="entry name" value="BETA-LACTAMASE-RELATED DOMAIN-CONTAINING PROTEIN"/>
    <property type="match status" value="1"/>
</dbReference>
<proteinExistence type="predicted"/>
<keyword evidence="1" id="KW-0732">Signal</keyword>
<keyword evidence="3" id="KW-1185">Reference proteome</keyword>
<dbReference type="InterPro" id="IPR012338">
    <property type="entry name" value="Beta-lactam/transpept-like"/>
</dbReference>
<feature type="signal peptide" evidence="1">
    <location>
        <begin position="1"/>
        <end position="20"/>
    </location>
</feature>
<accession>A0A080MKD1</accession>
<dbReference type="Proteomes" id="UP000021315">
    <property type="component" value="Unassembled WGS sequence"/>
</dbReference>
<dbReference type="EMBL" id="JDST02000016">
    <property type="protein sequence ID" value="KFB77834.1"/>
    <property type="molecule type" value="Genomic_DNA"/>
</dbReference>
<dbReference type="STRING" id="1453999.AW06_001017"/>
<dbReference type="SUPFAM" id="SSF56601">
    <property type="entry name" value="beta-lactamase/transpeptidase-like"/>
    <property type="match status" value="1"/>
</dbReference>
<dbReference type="InterPro" id="IPR050789">
    <property type="entry name" value="Diverse_Enzym_Activities"/>
</dbReference>
<dbReference type="GO" id="GO:0019875">
    <property type="term" value="F:6-aminohexanoate-dimer hydrolase activity"/>
    <property type="evidence" value="ECO:0007669"/>
    <property type="project" value="UniProtKB-EC"/>
</dbReference>
<evidence type="ECO:0000313" key="3">
    <source>
        <dbReference type="Proteomes" id="UP000021315"/>
    </source>
</evidence>
<name>A0A080MKD1_9PROT</name>
<dbReference type="EC" id="3.5.1.46" evidence="2"/>
<comment type="caution">
    <text evidence="2">The sequence shown here is derived from an EMBL/GenBank/DDBJ whole genome shotgun (WGS) entry which is preliminary data.</text>
</comment>
<dbReference type="RefSeq" id="WP_034945949.1">
    <property type="nucleotide sequence ID" value="NZ_JDST02000016.1"/>
</dbReference>
<sequence length="420" mass="46797">MRHWLTLLALMVPWAWTLHAAEECVIEPVTRSTRDPGAWIDQDNWLAPENLRIGLQSFGRFMPSLKIRATETAQMLRPASRQLELDKLKARDPLDQQPRDVGFLLATRLYADGLLVLRDGKVASERYWNGLVAQDQRLLLGGTRPILSLMGAMAVAQGKLSPDRSIIRYIPALSGQTGLRKLSIRRLLEGESSFDWSSNDVSDWLAAGGWNTGNTAGGIRAWLNQPGRWDRDFSPNPQLGEVGPDSDLLVWALAEAYRVPLTRTFCQELFEKLRPESAALWLSDSQGTELSAGLALSLRDFARLGQLLIDARNSNRRHKVPNWFIETLTASAGLRIANSPDLAGLRKGSEYRYGFVHLGGAPNRIAILGPYGNSLYVDFDRRLVIAIFAAYPRKHSAGMRATLEQVWDMLGSATQPSGKR</sequence>
<dbReference type="PANTHER" id="PTHR43283">
    <property type="entry name" value="BETA-LACTAMASE-RELATED"/>
    <property type="match status" value="1"/>
</dbReference>
<evidence type="ECO:0000256" key="1">
    <source>
        <dbReference type="SAM" id="SignalP"/>
    </source>
</evidence>
<evidence type="ECO:0000313" key="2">
    <source>
        <dbReference type="EMBL" id="KFB77834.1"/>
    </source>
</evidence>
<reference evidence="2" key="1">
    <citation type="submission" date="2014-02" db="EMBL/GenBank/DDBJ databases">
        <title>Expanding our view of genomic diversity in Candidatus Accumulibacter clades.</title>
        <authorList>
            <person name="Skennerton C.T."/>
            <person name="Barr J.J."/>
            <person name="Slater F.R."/>
            <person name="Bond P.L."/>
            <person name="Tyson G.W."/>
        </authorList>
    </citation>
    <scope>NUCLEOTIDE SEQUENCE [LARGE SCALE GENOMIC DNA]</scope>
</reference>
<organism evidence="2 3">
    <name type="scientific">Candidatus Accumulibacter cognatus</name>
    <dbReference type="NCBI Taxonomy" id="2954383"/>
    <lineage>
        <taxon>Bacteria</taxon>
        <taxon>Pseudomonadati</taxon>
        <taxon>Pseudomonadota</taxon>
        <taxon>Betaproteobacteria</taxon>
        <taxon>Candidatus Accumulibacter</taxon>
    </lineage>
</organism>
<feature type="chain" id="PRO_5001751338" evidence="1">
    <location>
        <begin position="21"/>
        <end position="420"/>
    </location>
</feature>